<dbReference type="InterPro" id="IPR058593">
    <property type="entry name" value="ARB_07466-like_C"/>
</dbReference>
<name>A0A8J3V3U6_9ACTN</name>
<keyword evidence="3" id="KW-1185">Reference proteome</keyword>
<dbReference type="AlphaFoldDB" id="A0A8J3V3U6"/>
<proteinExistence type="predicted"/>
<dbReference type="Proteomes" id="UP000605992">
    <property type="component" value="Unassembled WGS sequence"/>
</dbReference>
<sequence length="301" mass="32745">MPAVLVFGTTTASQAAPKPTESQLKKQLASLGKQVDRLIADYNATRVELAKAKTAEKDARDRLASTEGDYETAQREVGHLAAAQYQTSNAIVMPDPSGSAVLAQLQAEQVALIERFSQIREDRRKAADAAKAMTAQLTAKSAKVAEQRADAQKLIGQIKNKLDALIPLAPGRLANGSWAPELPGGADNITPRMRLMKSEVEKHFSLRYTVGCYRAEDSGEHPLGRACDFMMSSGGAMPTADMKAMGDDVAAWAIKNGPKLGVMYVIWRQRIYNLGSPGWRTMEDRGGTTANHYDHVHISMY</sequence>
<dbReference type="EMBL" id="BOOR01000027">
    <property type="protein sequence ID" value="GII55615.1"/>
    <property type="molecule type" value="Genomic_DNA"/>
</dbReference>
<dbReference type="Pfam" id="PF26571">
    <property type="entry name" value="VldE"/>
    <property type="match status" value="1"/>
</dbReference>
<reference evidence="2" key="1">
    <citation type="submission" date="2021-01" db="EMBL/GenBank/DDBJ databases">
        <title>Whole genome shotgun sequence of Planotetraspora thailandica NBRC 104271.</title>
        <authorList>
            <person name="Komaki H."/>
            <person name="Tamura T."/>
        </authorList>
    </citation>
    <scope>NUCLEOTIDE SEQUENCE</scope>
    <source>
        <strain evidence="2">NBRC 104271</strain>
    </source>
</reference>
<evidence type="ECO:0000313" key="3">
    <source>
        <dbReference type="Proteomes" id="UP000605992"/>
    </source>
</evidence>
<dbReference type="Gene3D" id="1.10.287.1490">
    <property type="match status" value="1"/>
</dbReference>
<protein>
    <submittedName>
        <fullName evidence="2">Peptidoglycan-binding protein LysM</fullName>
    </submittedName>
</protein>
<organism evidence="2 3">
    <name type="scientific">Planotetraspora thailandica</name>
    <dbReference type="NCBI Taxonomy" id="487172"/>
    <lineage>
        <taxon>Bacteria</taxon>
        <taxon>Bacillati</taxon>
        <taxon>Actinomycetota</taxon>
        <taxon>Actinomycetes</taxon>
        <taxon>Streptosporangiales</taxon>
        <taxon>Streptosporangiaceae</taxon>
        <taxon>Planotetraspora</taxon>
    </lineage>
</organism>
<gene>
    <name evidence="2" type="ORF">Pth03_40040</name>
</gene>
<feature type="domain" description="ARB-07466-like C-terminal" evidence="1">
    <location>
        <begin position="186"/>
        <end position="293"/>
    </location>
</feature>
<accession>A0A8J3V3U6</accession>
<comment type="caution">
    <text evidence="2">The sequence shown here is derived from an EMBL/GenBank/DDBJ whole genome shotgun (WGS) entry which is preliminary data.</text>
</comment>
<evidence type="ECO:0000259" key="1">
    <source>
        <dbReference type="Pfam" id="PF26571"/>
    </source>
</evidence>
<evidence type="ECO:0000313" key="2">
    <source>
        <dbReference type="EMBL" id="GII55615.1"/>
    </source>
</evidence>